<evidence type="ECO:0000313" key="3">
    <source>
        <dbReference type="EMBL" id="QLG47502.1"/>
    </source>
</evidence>
<organism evidence="3 4">
    <name type="scientific">Natrinema halophilum</name>
    <dbReference type="NCBI Taxonomy" id="1699371"/>
    <lineage>
        <taxon>Archaea</taxon>
        <taxon>Methanobacteriati</taxon>
        <taxon>Methanobacteriota</taxon>
        <taxon>Stenosarchaea group</taxon>
        <taxon>Halobacteria</taxon>
        <taxon>Halobacteriales</taxon>
        <taxon>Natrialbaceae</taxon>
        <taxon>Natrinema</taxon>
    </lineage>
</organism>
<dbReference type="SMART" id="SM00091">
    <property type="entry name" value="PAS"/>
    <property type="match status" value="1"/>
</dbReference>
<protein>
    <submittedName>
        <fullName evidence="3">PAS domain-containing protein</fullName>
    </submittedName>
</protein>
<dbReference type="PROSITE" id="PS50112">
    <property type="entry name" value="PAS"/>
    <property type="match status" value="1"/>
</dbReference>
<evidence type="ECO:0000259" key="2">
    <source>
        <dbReference type="PROSITE" id="PS50112"/>
    </source>
</evidence>
<dbReference type="Gene3D" id="3.30.450.20">
    <property type="entry name" value="PAS domain"/>
    <property type="match status" value="1"/>
</dbReference>
<dbReference type="AlphaFoldDB" id="A0A7D5KWH6"/>
<dbReference type="EMBL" id="CP058601">
    <property type="protein sequence ID" value="QLG47502.1"/>
    <property type="molecule type" value="Genomic_DNA"/>
</dbReference>
<proteinExistence type="predicted"/>
<feature type="domain" description="PAS" evidence="2">
    <location>
        <begin position="16"/>
        <end position="61"/>
    </location>
</feature>
<dbReference type="CDD" id="cd00130">
    <property type="entry name" value="PAS"/>
    <property type="match status" value="1"/>
</dbReference>
<dbReference type="InterPro" id="IPR035965">
    <property type="entry name" value="PAS-like_dom_sf"/>
</dbReference>
<feature type="region of interest" description="Disordered" evidence="1">
    <location>
        <begin position="115"/>
        <end position="196"/>
    </location>
</feature>
<evidence type="ECO:0000256" key="1">
    <source>
        <dbReference type="SAM" id="MobiDB-lite"/>
    </source>
</evidence>
<gene>
    <name evidence="3" type="ORF">HYG82_00885</name>
</gene>
<name>A0A7D5KWH6_9EURY</name>
<dbReference type="InterPro" id="IPR013656">
    <property type="entry name" value="PAS_4"/>
</dbReference>
<dbReference type="Proteomes" id="UP000509241">
    <property type="component" value="Chromosome"/>
</dbReference>
<dbReference type="Pfam" id="PF08448">
    <property type="entry name" value="PAS_4"/>
    <property type="match status" value="1"/>
</dbReference>
<feature type="compositionally biased region" description="Low complexity" evidence="1">
    <location>
        <begin position="145"/>
        <end position="187"/>
    </location>
</feature>
<reference evidence="3 4" key="1">
    <citation type="submission" date="2020-07" db="EMBL/GenBank/DDBJ databases">
        <authorList>
            <person name="Cui H."/>
        </authorList>
    </citation>
    <scope>NUCLEOTIDE SEQUENCE [LARGE SCALE GENOMIC DNA]</scope>
    <source>
        <strain evidence="3 4">YPL8</strain>
    </source>
</reference>
<evidence type="ECO:0000313" key="4">
    <source>
        <dbReference type="Proteomes" id="UP000509241"/>
    </source>
</evidence>
<dbReference type="SUPFAM" id="SSF55785">
    <property type="entry name" value="PYP-like sensor domain (PAS domain)"/>
    <property type="match status" value="1"/>
</dbReference>
<accession>A0A7D5KWH6</accession>
<dbReference type="NCBIfam" id="TIGR00229">
    <property type="entry name" value="sensory_box"/>
    <property type="match status" value="1"/>
</dbReference>
<dbReference type="InterPro" id="IPR000014">
    <property type="entry name" value="PAS"/>
</dbReference>
<feature type="compositionally biased region" description="Low complexity" evidence="1">
    <location>
        <begin position="120"/>
        <end position="131"/>
    </location>
</feature>
<keyword evidence="4" id="KW-1185">Reference proteome</keyword>
<sequence length="196" mass="22040">MFTTEDITGRLERERELEQYETVVETAHDGIYVFDEERRFELVNESFVDLTSLSRSELLGQHASTVFGDEFASIEAEQWERATPDELPSFEETIYAGPNETRTVENRFVLLDEDARERASASSETSRNARSIAESWRSQTNGWNSSRTPPVTTSRSRCGWSRATSSCSSGATATNSTRMPRSSSTTRLMVPNGCGR</sequence>